<sequence>MNNEIHFGDLTLNVDTRNITNKQGNKIYLRHHLFSVLCLLSKSAGQPIPRKDIVNACWGNETVPTQALTNVIYCLRNVFVRLRASNIKIVTIPRYGYALFVIPNTNEAGYVAIETPLKTSPIESVQNVPVNKL</sequence>
<dbReference type="PROSITE" id="PS51755">
    <property type="entry name" value="OMPR_PHOB"/>
    <property type="match status" value="1"/>
</dbReference>
<dbReference type="InterPro" id="IPR001867">
    <property type="entry name" value="OmpR/PhoB-type_DNA-bd"/>
</dbReference>
<feature type="DNA-binding region" description="OmpR/PhoB-type" evidence="2">
    <location>
        <begin position="2"/>
        <end position="101"/>
    </location>
</feature>
<dbReference type="GO" id="GO:0000160">
    <property type="term" value="P:phosphorelay signal transduction system"/>
    <property type="evidence" value="ECO:0007669"/>
    <property type="project" value="InterPro"/>
</dbReference>
<protein>
    <recommendedName>
        <fullName evidence="3">OmpR/PhoB-type domain-containing protein</fullName>
    </recommendedName>
</protein>
<feature type="domain" description="OmpR/PhoB-type" evidence="3">
    <location>
        <begin position="2"/>
        <end position="101"/>
    </location>
</feature>
<evidence type="ECO:0000259" key="3">
    <source>
        <dbReference type="PROSITE" id="PS51755"/>
    </source>
</evidence>
<proteinExistence type="predicted"/>
<organism evidence="4 5">
    <name type="scientific">Vibrio splendidus</name>
    <dbReference type="NCBI Taxonomy" id="29497"/>
    <lineage>
        <taxon>Bacteria</taxon>
        <taxon>Pseudomonadati</taxon>
        <taxon>Pseudomonadota</taxon>
        <taxon>Gammaproteobacteria</taxon>
        <taxon>Vibrionales</taxon>
        <taxon>Vibrionaceae</taxon>
        <taxon>Vibrio</taxon>
    </lineage>
</organism>
<name>A0A2N7CAD1_VIBSP</name>
<comment type="caution">
    <text evidence="4">The sequence shown here is derived from an EMBL/GenBank/DDBJ whole genome shotgun (WGS) entry which is preliminary data.</text>
</comment>
<evidence type="ECO:0000256" key="2">
    <source>
        <dbReference type="PROSITE-ProRule" id="PRU01091"/>
    </source>
</evidence>
<dbReference type="InterPro" id="IPR036388">
    <property type="entry name" value="WH-like_DNA-bd_sf"/>
</dbReference>
<dbReference type="Pfam" id="PF00486">
    <property type="entry name" value="Trans_reg_C"/>
    <property type="match status" value="1"/>
</dbReference>
<dbReference type="Gene3D" id="1.10.10.10">
    <property type="entry name" value="Winged helix-like DNA-binding domain superfamily/Winged helix DNA-binding domain"/>
    <property type="match status" value="1"/>
</dbReference>
<evidence type="ECO:0000256" key="1">
    <source>
        <dbReference type="ARBA" id="ARBA00023125"/>
    </source>
</evidence>
<evidence type="ECO:0000313" key="4">
    <source>
        <dbReference type="EMBL" id="PMF18534.1"/>
    </source>
</evidence>
<evidence type="ECO:0000313" key="5">
    <source>
        <dbReference type="Proteomes" id="UP000235405"/>
    </source>
</evidence>
<dbReference type="EMBL" id="MCSW01000205">
    <property type="protein sequence ID" value="PMF18534.1"/>
    <property type="molecule type" value="Genomic_DNA"/>
</dbReference>
<dbReference type="Proteomes" id="UP000235405">
    <property type="component" value="Unassembled WGS sequence"/>
</dbReference>
<dbReference type="GO" id="GO:0006355">
    <property type="term" value="P:regulation of DNA-templated transcription"/>
    <property type="evidence" value="ECO:0007669"/>
    <property type="project" value="InterPro"/>
</dbReference>
<dbReference type="InterPro" id="IPR016032">
    <property type="entry name" value="Sig_transdc_resp-reg_C-effctor"/>
</dbReference>
<dbReference type="GO" id="GO:0003677">
    <property type="term" value="F:DNA binding"/>
    <property type="evidence" value="ECO:0007669"/>
    <property type="project" value="UniProtKB-UniRule"/>
</dbReference>
<dbReference type="SMART" id="SM00862">
    <property type="entry name" value="Trans_reg_C"/>
    <property type="match status" value="1"/>
</dbReference>
<dbReference type="SUPFAM" id="SSF46894">
    <property type="entry name" value="C-terminal effector domain of the bipartite response regulators"/>
    <property type="match status" value="1"/>
</dbReference>
<gene>
    <name evidence="4" type="ORF">BCV19_15765</name>
</gene>
<reference evidence="5" key="1">
    <citation type="submission" date="2016-07" db="EMBL/GenBank/DDBJ databases">
        <title>Nontailed viruses are major unrecognized killers of bacteria in the ocean.</title>
        <authorList>
            <person name="Kauffman K."/>
            <person name="Hussain F."/>
            <person name="Yang J."/>
            <person name="Arevalo P."/>
            <person name="Brown J."/>
            <person name="Cutler M."/>
            <person name="Kelly L."/>
            <person name="Polz M.F."/>
        </authorList>
    </citation>
    <scope>NUCLEOTIDE SEQUENCE [LARGE SCALE GENOMIC DNA]</scope>
    <source>
        <strain evidence="5">10N.286.54.F3</strain>
    </source>
</reference>
<accession>A0A2N7CAD1</accession>
<dbReference type="AlphaFoldDB" id="A0A2N7CAD1"/>
<dbReference type="RefSeq" id="WP_102483054.1">
    <property type="nucleotide sequence ID" value="NZ_CAWNWE010000012.1"/>
</dbReference>
<keyword evidence="1 2" id="KW-0238">DNA-binding</keyword>